<feature type="transmembrane region" description="Helical" evidence="7">
    <location>
        <begin position="17"/>
        <end position="34"/>
    </location>
</feature>
<sequence>MATPQTAASRGFRNSDIVVAGAVIMMILLMVIPLPPRLLDVLLTINISLSLVILLVTMYIKDALEFSAFPTLLLVMTLYRLSLNVSSTRLILGNRGEAGEIIRTFGEFVIGGNAVVGFIIFLILVVIQFLVITKGAERVSEVAARFTLDAMPGKQMSIDADLNAGLINDQEAKERRKNIQREADFYGAMDGASKFVKGDAIASLVITAINVIGGFIIGLVQNGASDITQVLRTYTVLSVGDGLVTQIPALLISVATGITVTRAASESSLGQELVGQMFNSPRALALAAAALLLLALLGMPPLPMILLASILGGLAWQINRAAKTSEETVEEEVVKEAEEARKPENVLSLLQVDLMELELGYSLIPLVDSSQGGDLLDRVVMIRRQCALELGIVLPPIRMRDNMQLRPNSYVIKIKGVEVASGTLMVDHYLAMNAGLAEDDIAGIDTVEPAFGLPAKWIPAHLKEEAELKGYTVVDPSSVLATHLTEIIKSHAHEILGRQDVKKLLDNVKETNPAVVEELVPDLLNLGEIQKVLANLLREKISIRDLVTILETLADQARATKDIDVLTEYVRQALSRQITRQFARDGQIAVLTLAPELEQQLRENLQQTEHGSYIALDPMSAQKFYTSLQNAVNQQWQRGIQPVLLCPPLLRIYIRRIVERVLPDLPILSYNELEGNVQIQAVGTVTI</sequence>
<dbReference type="PIRSF" id="PIRSF005419">
    <property type="entry name" value="FlhA"/>
    <property type="match status" value="1"/>
</dbReference>
<keyword evidence="5 7" id="KW-1133">Transmembrane helix</keyword>
<feature type="transmembrane region" description="Helical" evidence="7">
    <location>
        <begin position="41"/>
        <end position="60"/>
    </location>
</feature>
<keyword evidence="8" id="KW-0966">Cell projection</keyword>
<dbReference type="InterPro" id="IPR042196">
    <property type="entry name" value="FHIPEP_4"/>
</dbReference>
<evidence type="ECO:0000313" key="8">
    <source>
        <dbReference type="EMBL" id="SJZ88069.1"/>
    </source>
</evidence>
<accession>A0A1T4P9D5</accession>
<feature type="transmembrane region" description="Helical" evidence="7">
    <location>
        <begin position="200"/>
        <end position="220"/>
    </location>
</feature>
<feature type="transmembrane region" description="Helical" evidence="7">
    <location>
        <begin position="104"/>
        <end position="131"/>
    </location>
</feature>
<evidence type="ECO:0000256" key="5">
    <source>
        <dbReference type="ARBA" id="ARBA00022989"/>
    </source>
</evidence>
<keyword evidence="7" id="KW-0653">Protein transport</keyword>
<dbReference type="InterPro" id="IPR025505">
    <property type="entry name" value="FHIPEP_CS"/>
</dbReference>
<proteinExistence type="inferred from homology"/>
<evidence type="ECO:0000256" key="2">
    <source>
        <dbReference type="ARBA" id="ARBA00008835"/>
    </source>
</evidence>
<protein>
    <recommendedName>
        <fullName evidence="7">Flagellar biosynthesis protein FlhA</fullName>
    </recommendedName>
</protein>
<evidence type="ECO:0000256" key="4">
    <source>
        <dbReference type="ARBA" id="ARBA00022692"/>
    </source>
</evidence>
<dbReference type="NCBIfam" id="TIGR01398">
    <property type="entry name" value="FlhA"/>
    <property type="match status" value="1"/>
</dbReference>
<dbReference type="GO" id="GO:0009306">
    <property type="term" value="P:protein secretion"/>
    <property type="evidence" value="ECO:0007669"/>
    <property type="project" value="InterPro"/>
</dbReference>
<keyword evidence="9" id="KW-1185">Reference proteome</keyword>
<dbReference type="Gene3D" id="3.40.30.60">
    <property type="entry name" value="FHIPEP family, domain 1"/>
    <property type="match status" value="1"/>
</dbReference>
<keyword evidence="7" id="KW-1006">Bacterial flagellum protein export</keyword>
<dbReference type="InterPro" id="IPR042193">
    <property type="entry name" value="FHIPEP_3"/>
</dbReference>
<dbReference type="OrthoDB" id="9759185at2"/>
<dbReference type="PROSITE" id="PS00994">
    <property type="entry name" value="FHIPEP"/>
    <property type="match status" value="1"/>
</dbReference>
<evidence type="ECO:0000256" key="3">
    <source>
        <dbReference type="ARBA" id="ARBA00022475"/>
    </source>
</evidence>
<dbReference type="Pfam" id="PF00771">
    <property type="entry name" value="FHIPEP"/>
    <property type="match status" value="1"/>
</dbReference>
<gene>
    <name evidence="7" type="primary">flhA</name>
    <name evidence="8" type="ORF">SAMN02745885_01194</name>
</gene>
<feature type="transmembrane region" description="Helical" evidence="7">
    <location>
        <begin position="283"/>
        <end position="316"/>
    </location>
</feature>
<evidence type="ECO:0000313" key="9">
    <source>
        <dbReference type="Proteomes" id="UP000189933"/>
    </source>
</evidence>
<dbReference type="PANTHER" id="PTHR30161:SF1">
    <property type="entry name" value="FLAGELLAR BIOSYNTHESIS PROTEIN FLHA-RELATED"/>
    <property type="match status" value="1"/>
</dbReference>
<reference evidence="9" key="1">
    <citation type="submission" date="2017-02" db="EMBL/GenBank/DDBJ databases">
        <authorList>
            <person name="Varghese N."/>
            <person name="Submissions S."/>
        </authorList>
    </citation>
    <scope>NUCLEOTIDE SEQUENCE [LARGE SCALE GENOMIC DNA]</scope>
    <source>
        <strain evidence="9">DSM 16521</strain>
    </source>
</reference>
<evidence type="ECO:0000256" key="6">
    <source>
        <dbReference type="ARBA" id="ARBA00023136"/>
    </source>
</evidence>
<evidence type="ECO:0000256" key="1">
    <source>
        <dbReference type="ARBA" id="ARBA00004651"/>
    </source>
</evidence>
<comment type="similarity">
    <text evidence="2 7">Belongs to the FHIPEP (flagella/HR/invasion proteins export pore) family.</text>
</comment>
<dbReference type="PANTHER" id="PTHR30161">
    <property type="entry name" value="FLAGELLAR EXPORT PROTEIN, MEMBRANE FLHA SUBUNIT-RELATED"/>
    <property type="match status" value="1"/>
</dbReference>
<comment type="function">
    <text evidence="7">Required for formation of the rod structure of the flagellar apparatus. Together with FliI and FliH, may constitute the export apparatus of flagellin.</text>
</comment>
<keyword evidence="3 7" id="KW-1003">Cell membrane</keyword>
<dbReference type="InterPro" id="IPR042194">
    <property type="entry name" value="FHIPEP_1"/>
</dbReference>
<keyword evidence="7" id="KW-1005">Bacterial flagellum biogenesis</keyword>
<keyword evidence="8" id="KW-0969">Cilium</keyword>
<dbReference type="Gene3D" id="3.40.50.12790">
    <property type="entry name" value="FHIPEP family, domain 4"/>
    <property type="match status" value="1"/>
</dbReference>
<dbReference type="AlphaFoldDB" id="A0A1T4P9D5"/>
<comment type="subcellular location">
    <subcellularLocation>
        <location evidence="1 7">Cell membrane</location>
        <topology evidence="1 7">Multi-pass membrane protein</topology>
    </subcellularLocation>
</comment>
<keyword evidence="4 7" id="KW-0812">Transmembrane</keyword>
<dbReference type="Gene3D" id="1.10.8.540">
    <property type="entry name" value="FHIPEP family, domain 3"/>
    <property type="match status" value="1"/>
</dbReference>
<keyword evidence="8" id="KW-0282">Flagellum</keyword>
<dbReference type="EMBL" id="FUXM01000010">
    <property type="protein sequence ID" value="SJZ88069.1"/>
    <property type="molecule type" value="Genomic_DNA"/>
</dbReference>
<dbReference type="InterPro" id="IPR001712">
    <property type="entry name" value="T3SS_FHIPEP"/>
</dbReference>
<dbReference type="RefSeq" id="WP_078665276.1">
    <property type="nucleotide sequence ID" value="NZ_FUXM01000010.1"/>
</dbReference>
<name>A0A1T4P9D5_9FIRM</name>
<dbReference type="PRINTS" id="PR00949">
    <property type="entry name" value="TYPE3IMAPROT"/>
</dbReference>
<dbReference type="InterPro" id="IPR006301">
    <property type="entry name" value="FlhA"/>
</dbReference>
<dbReference type="GO" id="GO:0044780">
    <property type="term" value="P:bacterial-type flagellum assembly"/>
    <property type="evidence" value="ECO:0007669"/>
    <property type="project" value="InterPro"/>
</dbReference>
<keyword evidence="7" id="KW-0813">Transport</keyword>
<dbReference type="Proteomes" id="UP000189933">
    <property type="component" value="Unassembled WGS sequence"/>
</dbReference>
<evidence type="ECO:0000256" key="7">
    <source>
        <dbReference type="RuleBase" id="RU364093"/>
    </source>
</evidence>
<organism evidence="8 9">
    <name type="scientific">Carboxydocella sporoproducens DSM 16521</name>
    <dbReference type="NCBI Taxonomy" id="1121270"/>
    <lineage>
        <taxon>Bacteria</taxon>
        <taxon>Bacillati</taxon>
        <taxon>Bacillota</taxon>
        <taxon>Clostridia</taxon>
        <taxon>Eubacteriales</taxon>
        <taxon>Clostridiales Family XVI. Incertae Sedis</taxon>
        <taxon>Carboxydocella</taxon>
    </lineage>
</organism>
<dbReference type="GO" id="GO:0005886">
    <property type="term" value="C:plasma membrane"/>
    <property type="evidence" value="ECO:0007669"/>
    <property type="project" value="UniProtKB-SubCell"/>
</dbReference>
<comment type="caution">
    <text evidence="7">Lacks conserved residue(s) required for the propagation of feature annotation.</text>
</comment>
<keyword evidence="6 7" id="KW-0472">Membrane</keyword>